<proteinExistence type="predicted"/>
<gene>
    <name evidence="1" type="ORF">OSB52_09280</name>
</gene>
<comment type="caution">
    <text evidence="1">The sequence shown here is derived from an EMBL/GenBank/DDBJ whole genome shotgun (WGS) entry which is preliminary data.</text>
</comment>
<dbReference type="AlphaFoldDB" id="A0A9X3D4F7"/>
<reference evidence="1" key="1">
    <citation type="submission" date="2022-10" db="EMBL/GenBank/DDBJ databases">
        <title>WGS of marine actinomycetes from Thailand.</title>
        <authorList>
            <person name="Thawai C."/>
        </authorList>
    </citation>
    <scope>NUCLEOTIDE SEQUENCE</scope>
    <source>
        <strain evidence="1">SW21</strain>
    </source>
</reference>
<dbReference type="EMBL" id="JAPKFM010000007">
    <property type="protein sequence ID" value="MCX2964279.1"/>
    <property type="molecule type" value="Genomic_DNA"/>
</dbReference>
<name>A0A9X3D4F7_9ACTN</name>
<dbReference type="RefSeq" id="WP_266061430.1">
    <property type="nucleotide sequence ID" value="NZ_JAPKFM010000007.1"/>
</dbReference>
<keyword evidence="2" id="KW-1185">Reference proteome</keyword>
<accession>A0A9X3D4F7</accession>
<protein>
    <submittedName>
        <fullName evidence="1">Uncharacterized protein</fullName>
    </submittedName>
</protein>
<organism evidence="1 2">
    <name type="scientific">Gordonia aquimaris</name>
    <dbReference type="NCBI Taxonomy" id="2984863"/>
    <lineage>
        <taxon>Bacteria</taxon>
        <taxon>Bacillati</taxon>
        <taxon>Actinomycetota</taxon>
        <taxon>Actinomycetes</taxon>
        <taxon>Mycobacteriales</taxon>
        <taxon>Gordoniaceae</taxon>
        <taxon>Gordonia</taxon>
    </lineage>
</organism>
<evidence type="ECO:0000313" key="1">
    <source>
        <dbReference type="EMBL" id="MCX2964279.1"/>
    </source>
</evidence>
<dbReference type="Proteomes" id="UP001143347">
    <property type="component" value="Unassembled WGS sequence"/>
</dbReference>
<sequence>MTKDDSTIPAIETAHDPIVGADDMRQRWRALMGPLGFGSARLWFAFVGPDRRLLKVLNWLPLPPTPEPVEVDPLLFTLGEAIEALEAESVAFLISRPGRDGVSDDDLAWARQLIAAARRHDVPVQPVHRANDADLVALTIAEDAAA</sequence>
<evidence type="ECO:0000313" key="2">
    <source>
        <dbReference type="Proteomes" id="UP001143347"/>
    </source>
</evidence>